<dbReference type="RefSeq" id="WP_256769375.1">
    <property type="nucleotide sequence ID" value="NZ_CP101987.1"/>
</dbReference>
<keyword evidence="1" id="KW-0472">Membrane</keyword>
<name>A0ABY5KPG6_9CELL</name>
<keyword evidence="3" id="KW-1185">Reference proteome</keyword>
<keyword evidence="1" id="KW-0812">Transmembrane</keyword>
<gene>
    <name evidence="2" type="ORF">NP048_18620</name>
</gene>
<accession>A0ABY5KPG6</accession>
<evidence type="ECO:0000256" key="1">
    <source>
        <dbReference type="SAM" id="Phobius"/>
    </source>
</evidence>
<sequence length="94" mass="9605">MEVHSQMAERLLPWVIGLVVIAAGLFLMTWRARRGQAGDARGAVLRAVVLVLVVASMVVSTGTIVQAVRIGHSGATAVWGQTASSGPVGGGVGD</sequence>
<dbReference type="EMBL" id="CP101987">
    <property type="protein sequence ID" value="UUI71773.1"/>
    <property type="molecule type" value="Genomic_DNA"/>
</dbReference>
<reference evidence="2 3" key="1">
    <citation type="submission" date="2022-07" db="EMBL/GenBank/DDBJ databases">
        <title>Novel species in genus cellulomonas.</title>
        <authorList>
            <person name="Ye L."/>
        </authorList>
    </citation>
    <scope>NUCLEOTIDE SEQUENCE [LARGE SCALE GENOMIC DNA]</scope>
    <source>
        <strain evidence="3">zg-B89</strain>
    </source>
</reference>
<feature type="transmembrane region" description="Helical" evidence="1">
    <location>
        <begin position="44"/>
        <end position="65"/>
    </location>
</feature>
<evidence type="ECO:0000313" key="2">
    <source>
        <dbReference type="EMBL" id="UUI71773.1"/>
    </source>
</evidence>
<keyword evidence="1" id="KW-1133">Transmembrane helix</keyword>
<organism evidence="2 3">
    <name type="scientific">Cellulomonas xiejunii</name>
    <dbReference type="NCBI Taxonomy" id="2968083"/>
    <lineage>
        <taxon>Bacteria</taxon>
        <taxon>Bacillati</taxon>
        <taxon>Actinomycetota</taxon>
        <taxon>Actinomycetes</taxon>
        <taxon>Micrococcales</taxon>
        <taxon>Cellulomonadaceae</taxon>
        <taxon>Cellulomonas</taxon>
    </lineage>
</organism>
<feature type="transmembrane region" description="Helical" evidence="1">
    <location>
        <begin position="12"/>
        <end position="32"/>
    </location>
</feature>
<dbReference type="Proteomes" id="UP001316384">
    <property type="component" value="Chromosome"/>
</dbReference>
<protein>
    <submittedName>
        <fullName evidence="2">Uncharacterized protein</fullName>
    </submittedName>
</protein>
<evidence type="ECO:0000313" key="3">
    <source>
        <dbReference type="Proteomes" id="UP001316384"/>
    </source>
</evidence>
<proteinExistence type="predicted"/>